<dbReference type="InterPro" id="IPR002734">
    <property type="entry name" value="RibDG_C"/>
</dbReference>
<dbReference type="EC" id="3.5.4.26" evidence="12"/>
<keyword evidence="8 12" id="KW-0862">Zinc</keyword>
<evidence type="ECO:0000256" key="12">
    <source>
        <dbReference type="PIRNR" id="PIRNR006769"/>
    </source>
</evidence>
<proteinExistence type="inferred from homology"/>
<evidence type="ECO:0000256" key="10">
    <source>
        <dbReference type="ARBA" id="ARBA00023002"/>
    </source>
</evidence>
<sequence>MSFSSDDHRYMARALQLAERGRYITSPNPRVGCVIVRDGRIVGEGWTQPAGQNHAEIQALNDAAARGEDVRGATAYVTLEPCSHFGRTPPCADALVRAGLGRVVSAMEDPNPLVSGNGLRRLNEAGIATASGLLAGDARELNAGFVSRMTRGRPWVRVKIAASADGRTALANGQSQWITGEAARRDVHHWRASACAVLTGIGTVLADNPQLNVRHVATTRQPKRVVVDARLDTPPTAALFNGSDVWVATANPQGPKADALRAAGATLLTCPIDAAGRVDLPALFAELAQRGVNELMVEAGARLSGAVIAAGLADEILLYLAPCLMGHDARALADLPSISAMGDVARMRWADARKLGDDLRLTLRP</sequence>
<evidence type="ECO:0000259" key="13">
    <source>
        <dbReference type="PROSITE" id="PS51747"/>
    </source>
</evidence>
<dbReference type="Gene3D" id="3.40.430.10">
    <property type="entry name" value="Dihydrofolate Reductase, subunit A"/>
    <property type="match status" value="1"/>
</dbReference>
<dbReference type="GO" id="GO:0008703">
    <property type="term" value="F:5-amino-6-(5-phosphoribosylamino)uracil reductase activity"/>
    <property type="evidence" value="ECO:0007669"/>
    <property type="project" value="UniProtKB-EC"/>
</dbReference>
<dbReference type="RefSeq" id="WP_206255633.1">
    <property type="nucleotide sequence ID" value="NZ_CP071060.1"/>
</dbReference>
<dbReference type="GO" id="GO:0008835">
    <property type="term" value="F:diaminohydroxyphosphoribosylaminopyrimidine deaminase activity"/>
    <property type="evidence" value="ECO:0007669"/>
    <property type="project" value="UniProtKB-EC"/>
</dbReference>
<dbReference type="InterPro" id="IPR050765">
    <property type="entry name" value="Riboflavin_Biosynth_HTPR"/>
</dbReference>
<comment type="pathway">
    <text evidence="3 12">Cofactor biosynthesis; riboflavin biosynthesis; 5-amino-6-(D-ribitylamino)uracil from GTP: step 3/4.</text>
</comment>
<accession>A0ABX7M986</accession>
<dbReference type="InterPro" id="IPR016192">
    <property type="entry name" value="APOBEC/CMP_deaminase_Zn-bd"/>
</dbReference>
<name>A0ABX7M986_9RHOO</name>
<keyword evidence="9 12" id="KW-0521">NADP</keyword>
<evidence type="ECO:0000256" key="8">
    <source>
        <dbReference type="ARBA" id="ARBA00022833"/>
    </source>
</evidence>
<dbReference type="EC" id="1.1.1.193" evidence="12"/>
<evidence type="ECO:0000256" key="2">
    <source>
        <dbReference type="ARBA" id="ARBA00004882"/>
    </source>
</evidence>
<dbReference type="InterPro" id="IPR024072">
    <property type="entry name" value="DHFR-like_dom_sf"/>
</dbReference>
<gene>
    <name evidence="14" type="primary">ribD</name>
    <name evidence="14" type="ORF">JY500_06635</name>
</gene>
<keyword evidence="7 12" id="KW-0479">Metal-binding</keyword>
<dbReference type="PROSITE" id="PS00903">
    <property type="entry name" value="CYT_DCMP_DEAMINASES_1"/>
    <property type="match status" value="1"/>
</dbReference>
<keyword evidence="11" id="KW-0511">Multifunctional enzyme</keyword>
<dbReference type="NCBIfam" id="TIGR00227">
    <property type="entry name" value="ribD_Cterm"/>
    <property type="match status" value="1"/>
</dbReference>
<keyword evidence="10 12" id="KW-0560">Oxidoreductase</keyword>
<dbReference type="Proteomes" id="UP000663570">
    <property type="component" value="Chromosome"/>
</dbReference>
<dbReference type="Pfam" id="PF00383">
    <property type="entry name" value="dCMP_cyt_deam_1"/>
    <property type="match status" value="1"/>
</dbReference>
<dbReference type="Pfam" id="PF01872">
    <property type="entry name" value="RibD_C"/>
    <property type="match status" value="1"/>
</dbReference>
<evidence type="ECO:0000256" key="7">
    <source>
        <dbReference type="ARBA" id="ARBA00022723"/>
    </source>
</evidence>
<dbReference type="InterPro" id="IPR011549">
    <property type="entry name" value="RibD_C"/>
</dbReference>
<evidence type="ECO:0000313" key="15">
    <source>
        <dbReference type="Proteomes" id="UP000663570"/>
    </source>
</evidence>
<protein>
    <recommendedName>
        <fullName evidence="12">Riboflavin biosynthesis protein RibD</fullName>
    </recommendedName>
    <domain>
        <recommendedName>
            <fullName evidence="12">Diaminohydroxyphosphoribosylaminopyrimidine deaminase</fullName>
            <shortName evidence="12">DRAP deaminase</shortName>
            <ecNumber evidence="12">3.5.4.26</ecNumber>
        </recommendedName>
        <alternativeName>
            <fullName evidence="12">Riboflavin-specific deaminase</fullName>
        </alternativeName>
    </domain>
    <domain>
        <recommendedName>
            <fullName evidence="12">5-amino-6-(5-phosphoribosylamino)uracil reductase</fullName>
            <ecNumber evidence="12">1.1.1.193</ecNumber>
        </recommendedName>
        <alternativeName>
            <fullName evidence="12">HTP reductase</fullName>
        </alternativeName>
    </domain>
</protein>
<comment type="cofactor">
    <cofactor evidence="12">
        <name>Zn(2+)</name>
        <dbReference type="ChEBI" id="CHEBI:29105"/>
    </cofactor>
    <text evidence="12">Binds 1 zinc ion.</text>
</comment>
<comment type="pathway">
    <text evidence="2 12">Cofactor biosynthesis; riboflavin biosynthesis; 5-amino-6-(D-ribitylamino)uracil from GTP: step 2/4.</text>
</comment>
<evidence type="ECO:0000256" key="4">
    <source>
        <dbReference type="ARBA" id="ARBA00005259"/>
    </source>
</evidence>
<dbReference type="CDD" id="cd01284">
    <property type="entry name" value="Riboflavin_deaminase-reductase"/>
    <property type="match status" value="1"/>
</dbReference>
<dbReference type="InterPro" id="IPR004794">
    <property type="entry name" value="Eubact_RibD"/>
</dbReference>
<evidence type="ECO:0000256" key="6">
    <source>
        <dbReference type="ARBA" id="ARBA00022619"/>
    </source>
</evidence>
<comment type="catalytic activity">
    <reaction evidence="12">
        <text>2,5-diamino-6-hydroxy-4-(5-phosphoribosylamino)-pyrimidine + H2O + H(+) = 5-amino-6-(5-phospho-D-ribosylamino)uracil + NH4(+)</text>
        <dbReference type="Rhea" id="RHEA:21868"/>
        <dbReference type="ChEBI" id="CHEBI:15377"/>
        <dbReference type="ChEBI" id="CHEBI:15378"/>
        <dbReference type="ChEBI" id="CHEBI:28938"/>
        <dbReference type="ChEBI" id="CHEBI:58453"/>
        <dbReference type="ChEBI" id="CHEBI:58614"/>
        <dbReference type="EC" id="3.5.4.26"/>
    </reaction>
</comment>
<dbReference type="SUPFAM" id="SSF53927">
    <property type="entry name" value="Cytidine deaminase-like"/>
    <property type="match status" value="1"/>
</dbReference>
<evidence type="ECO:0000256" key="9">
    <source>
        <dbReference type="ARBA" id="ARBA00022857"/>
    </source>
</evidence>
<comment type="function">
    <text evidence="1 12">Converts 2,5-diamino-6-(ribosylamino)-4(3h)-pyrimidinone 5'-phosphate into 5-amino-6-(ribosylamino)-2,4(1h,3h)-pyrimidinedione 5'-phosphate.</text>
</comment>
<evidence type="ECO:0000256" key="1">
    <source>
        <dbReference type="ARBA" id="ARBA00002151"/>
    </source>
</evidence>
<evidence type="ECO:0000256" key="11">
    <source>
        <dbReference type="ARBA" id="ARBA00023268"/>
    </source>
</evidence>
<comment type="similarity">
    <text evidence="5 12">In the C-terminal section; belongs to the HTP reductase family.</text>
</comment>
<dbReference type="Gene3D" id="3.40.140.10">
    <property type="entry name" value="Cytidine Deaminase, domain 2"/>
    <property type="match status" value="1"/>
</dbReference>
<dbReference type="PIRSF" id="PIRSF006769">
    <property type="entry name" value="RibD"/>
    <property type="match status" value="1"/>
</dbReference>
<feature type="domain" description="CMP/dCMP-type deaminase" evidence="13">
    <location>
        <begin position="5"/>
        <end position="130"/>
    </location>
</feature>
<dbReference type="PANTHER" id="PTHR38011">
    <property type="entry name" value="DIHYDROFOLATE REDUCTASE FAMILY PROTEIN (AFU_ORTHOLOGUE AFUA_8G06820)"/>
    <property type="match status" value="1"/>
</dbReference>
<keyword evidence="12 14" id="KW-0378">Hydrolase</keyword>
<dbReference type="SUPFAM" id="SSF53597">
    <property type="entry name" value="Dihydrofolate reductase-like"/>
    <property type="match status" value="1"/>
</dbReference>
<dbReference type="EMBL" id="CP071060">
    <property type="protein sequence ID" value="QSI78300.1"/>
    <property type="molecule type" value="Genomic_DNA"/>
</dbReference>
<evidence type="ECO:0000313" key="14">
    <source>
        <dbReference type="EMBL" id="QSI78300.1"/>
    </source>
</evidence>
<keyword evidence="15" id="KW-1185">Reference proteome</keyword>
<dbReference type="NCBIfam" id="TIGR00326">
    <property type="entry name" value="eubact_ribD"/>
    <property type="match status" value="1"/>
</dbReference>
<dbReference type="PANTHER" id="PTHR38011:SF7">
    <property type="entry name" value="2,5-DIAMINO-6-RIBOSYLAMINO-4(3H)-PYRIMIDINONE 5'-PHOSPHATE REDUCTASE"/>
    <property type="match status" value="1"/>
</dbReference>
<dbReference type="InterPro" id="IPR016193">
    <property type="entry name" value="Cytidine_deaminase-like"/>
</dbReference>
<evidence type="ECO:0000256" key="3">
    <source>
        <dbReference type="ARBA" id="ARBA00004910"/>
    </source>
</evidence>
<organism evidence="14 15">
    <name type="scientific">Niveibacterium microcysteis</name>
    <dbReference type="NCBI Taxonomy" id="2811415"/>
    <lineage>
        <taxon>Bacteria</taxon>
        <taxon>Pseudomonadati</taxon>
        <taxon>Pseudomonadota</taxon>
        <taxon>Betaproteobacteria</taxon>
        <taxon>Rhodocyclales</taxon>
        <taxon>Rhodocyclaceae</taxon>
        <taxon>Niveibacterium</taxon>
    </lineage>
</organism>
<dbReference type="PROSITE" id="PS51747">
    <property type="entry name" value="CYT_DCMP_DEAMINASES_2"/>
    <property type="match status" value="1"/>
</dbReference>
<dbReference type="InterPro" id="IPR002125">
    <property type="entry name" value="CMP_dCMP_dom"/>
</dbReference>
<evidence type="ECO:0000256" key="5">
    <source>
        <dbReference type="ARBA" id="ARBA00007417"/>
    </source>
</evidence>
<comment type="catalytic activity">
    <reaction evidence="12">
        <text>5-amino-6-(5-phospho-D-ribitylamino)uracil + NADP(+) = 5-amino-6-(5-phospho-D-ribosylamino)uracil + NADPH + H(+)</text>
        <dbReference type="Rhea" id="RHEA:17845"/>
        <dbReference type="ChEBI" id="CHEBI:15378"/>
        <dbReference type="ChEBI" id="CHEBI:57783"/>
        <dbReference type="ChEBI" id="CHEBI:58349"/>
        <dbReference type="ChEBI" id="CHEBI:58421"/>
        <dbReference type="ChEBI" id="CHEBI:58453"/>
        <dbReference type="EC" id="1.1.1.193"/>
    </reaction>
</comment>
<comment type="similarity">
    <text evidence="4 12">In the N-terminal section; belongs to the cytidine and deoxycytidylate deaminase family.</text>
</comment>
<reference evidence="14 15" key="1">
    <citation type="submission" date="2021-02" db="EMBL/GenBank/DDBJ databases">
        <title>Niveibacterium changnyeongensis HC41.</title>
        <authorList>
            <person name="Kang M."/>
        </authorList>
    </citation>
    <scope>NUCLEOTIDE SEQUENCE [LARGE SCALE GENOMIC DNA]</scope>
    <source>
        <strain evidence="14 15">HC41</strain>
    </source>
</reference>
<keyword evidence="6 12" id="KW-0686">Riboflavin biosynthesis</keyword>